<evidence type="ECO:0000256" key="2">
    <source>
        <dbReference type="ARBA" id="ARBA00007935"/>
    </source>
</evidence>
<feature type="transmembrane region" description="Helical" evidence="8">
    <location>
        <begin position="226"/>
        <end position="250"/>
    </location>
</feature>
<keyword evidence="7 8" id="KW-0472">Membrane</keyword>
<keyword evidence="10" id="KW-1185">Reference proteome</keyword>
<feature type="transmembrane region" description="Helical" evidence="8">
    <location>
        <begin position="187"/>
        <end position="206"/>
    </location>
</feature>
<feature type="transmembrane region" description="Helical" evidence="8">
    <location>
        <begin position="295"/>
        <end position="312"/>
    </location>
</feature>
<feature type="transmembrane region" description="Helical" evidence="8">
    <location>
        <begin position="106"/>
        <end position="127"/>
    </location>
</feature>
<feature type="transmembrane region" description="Helical" evidence="8">
    <location>
        <begin position="262"/>
        <end position="283"/>
    </location>
</feature>
<feature type="transmembrane region" description="Helical" evidence="8">
    <location>
        <begin position="134"/>
        <end position="157"/>
    </location>
</feature>
<dbReference type="PANTHER" id="PTHR30472:SF25">
    <property type="entry name" value="ABC TRANSPORTER PERMEASE PROTEIN MJ0876-RELATED"/>
    <property type="match status" value="1"/>
</dbReference>
<comment type="similarity">
    <text evidence="2">Belongs to the binding-protein-dependent transport system permease family. FecCD subfamily.</text>
</comment>
<gene>
    <name evidence="9" type="primary">fepD_2</name>
    <name evidence="9" type="ORF">NtB2_00108</name>
</gene>
<dbReference type="InterPro" id="IPR037294">
    <property type="entry name" value="ABC_BtuC-like"/>
</dbReference>
<dbReference type="EMBL" id="BFFO01000001">
    <property type="protein sequence ID" value="GBG96006.1"/>
    <property type="molecule type" value="Genomic_DNA"/>
</dbReference>
<keyword evidence="6 8" id="KW-1133">Transmembrane helix</keyword>
<dbReference type="GO" id="GO:0005886">
    <property type="term" value="C:plasma membrane"/>
    <property type="evidence" value="ECO:0007669"/>
    <property type="project" value="UniProtKB-SubCell"/>
</dbReference>
<dbReference type="Pfam" id="PF01032">
    <property type="entry name" value="FecCD"/>
    <property type="match status" value="1"/>
</dbReference>
<evidence type="ECO:0000256" key="1">
    <source>
        <dbReference type="ARBA" id="ARBA00004651"/>
    </source>
</evidence>
<accession>A0A2R5HDW4</accession>
<dbReference type="Proteomes" id="UP000245021">
    <property type="component" value="Unassembled WGS sequence"/>
</dbReference>
<evidence type="ECO:0000313" key="9">
    <source>
        <dbReference type="EMBL" id="GBG96006.1"/>
    </source>
</evidence>
<dbReference type="RefSeq" id="WP_109244997.1">
    <property type="nucleotide sequence ID" value="NZ_BFFO01000001.1"/>
</dbReference>
<evidence type="ECO:0000256" key="6">
    <source>
        <dbReference type="ARBA" id="ARBA00022989"/>
    </source>
</evidence>
<evidence type="ECO:0000256" key="3">
    <source>
        <dbReference type="ARBA" id="ARBA00022448"/>
    </source>
</evidence>
<evidence type="ECO:0000256" key="4">
    <source>
        <dbReference type="ARBA" id="ARBA00022475"/>
    </source>
</evidence>
<feature type="transmembrane region" description="Helical" evidence="8">
    <location>
        <begin position="7"/>
        <end position="27"/>
    </location>
</feature>
<dbReference type="InterPro" id="IPR000522">
    <property type="entry name" value="ABC_transptr_permease_BtuC"/>
</dbReference>
<dbReference type="CDD" id="cd06550">
    <property type="entry name" value="TM_ABC_iron-siderophores_like"/>
    <property type="match status" value="1"/>
</dbReference>
<keyword evidence="5 8" id="KW-0812">Transmembrane</keyword>
<feature type="transmembrane region" description="Helical" evidence="8">
    <location>
        <begin position="47"/>
        <end position="68"/>
    </location>
</feature>
<name>A0A2R5HDW4_9LACT</name>
<evidence type="ECO:0000256" key="8">
    <source>
        <dbReference type="SAM" id="Phobius"/>
    </source>
</evidence>
<evidence type="ECO:0000313" key="10">
    <source>
        <dbReference type="Proteomes" id="UP000245021"/>
    </source>
</evidence>
<keyword evidence="4" id="KW-1003">Cell membrane</keyword>
<sequence>MSKRSFTIIFAVNILLILLFGLLYLSLGDKTYGLNELWTNPVVLSLRLPRLLGVVLTAILLSSSGFLVQAMTRNPIAEMSTLGISGGASLALSILLVFGWSTTGWFSSIFASLGAFLSLLLVIAFAAKSRFQPLRLILVGTSIGLFTSSLAASLTFYSHNSQAYFLWVVGSFSGLTMAKLEILSGAVVLLVALILAFQRPLALLSFGDDMATSLGLSVNRLRLLVMALVALASGVSVAAVGVLSFVGLIAPQLAKSLTKAKFGQGLLLSNSIAVLLLILADLLARTLISPYEFPAGALTMLIGAIFFISLVNRQDKRREARK</sequence>
<comment type="subcellular location">
    <subcellularLocation>
        <location evidence="1">Cell membrane</location>
        <topology evidence="1">Multi-pass membrane protein</topology>
    </subcellularLocation>
</comment>
<evidence type="ECO:0000256" key="5">
    <source>
        <dbReference type="ARBA" id="ARBA00022692"/>
    </source>
</evidence>
<dbReference type="Gene3D" id="1.10.3470.10">
    <property type="entry name" value="ABC transporter involved in vitamin B12 uptake, BtuC"/>
    <property type="match status" value="1"/>
</dbReference>
<dbReference type="GO" id="GO:0022857">
    <property type="term" value="F:transmembrane transporter activity"/>
    <property type="evidence" value="ECO:0007669"/>
    <property type="project" value="InterPro"/>
</dbReference>
<evidence type="ECO:0000256" key="7">
    <source>
        <dbReference type="ARBA" id="ARBA00023136"/>
    </source>
</evidence>
<dbReference type="SUPFAM" id="SSF81345">
    <property type="entry name" value="ABC transporter involved in vitamin B12 uptake, BtuC"/>
    <property type="match status" value="1"/>
</dbReference>
<dbReference type="AlphaFoldDB" id="A0A2R5HDW4"/>
<dbReference type="OrthoDB" id="9811721at2"/>
<feature type="transmembrane region" description="Helical" evidence="8">
    <location>
        <begin position="80"/>
        <end position="100"/>
    </location>
</feature>
<keyword evidence="3" id="KW-0813">Transport</keyword>
<organism evidence="9 10">
    <name type="scientific">Lactococcus termiticola</name>
    <dbReference type="NCBI Taxonomy" id="2169526"/>
    <lineage>
        <taxon>Bacteria</taxon>
        <taxon>Bacillati</taxon>
        <taxon>Bacillota</taxon>
        <taxon>Bacilli</taxon>
        <taxon>Lactobacillales</taxon>
        <taxon>Streptococcaceae</taxon>
        <taxon>Lactococcus</taxon>
    </lineage>
</organism>
<protein>
    <submittedName>
        <fullName evidence="9">Iron ABC transporter permease protein</fullName>
    </submittedName>
</protein>
<proteinExistence type="inferred from homology"/>
<comment type="caution">
    <text evidence="9">The sequence shown here is derived from an EMBL/GenBank/DDBJ whole genome shotgun (WGS) entry which is preliminary data.</text>
</comment>
<reference evidence="9 10" key="1">
    <citation type="journal article" date="2018" name="Genome Announc.">
        <title>Draft Genome Sequence of Lactococcus sp. Strain NtB2 (JCM 32569), Isolated from the Gut of the Higher Termite Nasutitermes takasagoensis.</title>
        <authorList>
            <person name="Noda S."/>
            <person name="Aihara C."/>
            <person name="Yuki M."/>
            <person name="Ohkuma M."/>
        </authorList>
    </citation>
    <scope>NUCLEOTIDE SEQUENCE [LARGE SCALE GENOMIC DNA]</scope>
    <source>
        <strain evidence="9 10">NtB2</strain>
    </source>
</reference>
<feature type="transmembrane region" description="Helical" evidence="8">
    <location>
        <begin position="163"/>
        <end position="180"/>
    </location>
</feature>
<dbReference type="PANTHER" id="PTHR30472">
    <property type="entry name" value="FERRIC ENTEROBACTIN TRANSPORT SYSTEM PERMEASE PROTEIN"/>
    <property type="match status" value="1"/>
</dbReference>